<sequence>MMRILLLGMLCFLMIPSLLRAQEKAISGKVTAADDESAIPGVSILVLGTNIGTTTGMDGFYKIQVPVNAKLIFSFVGMVTKEVSIANQTIIDVKLVSDIQSLAEVVVTGSGVATSKARLGIAVESVSAKDLPQAPTASIDQALIGKIPGAQISTTSGNPGDPVNIVLRGINSVQGGTKPLIMLDGIQLGATDMNSLDLSNVERVEVVQGAAASALYGAQGANGVIQIFSKKGKKGPVSINYSASYSQNTFINSGNVNKANLHSWLTDASNNIVDVNGKILEYSEVDAITGIAYENPWLSPSGGTLGARNTRWAVLSPENISDKPYNANLKFYDHFKQIFKTGNTWNHNLSVSGGGDKSDYSLSLSHSDALTPIMNNGHYKRTNLSANIGTELFKNFKIRSTTQLVYTTNNIDAGLGGGGGTDFGLGDRPGDTGLVWSFLNTSPFFDLYKTYDDGTPIGQQRAGIVSVNAWNPYYDAYYKSSDDQKVDVIQNFNANYMVNKFLTLDASYGINYKNQSVRQTTLNQTENINTSFYSAASDLAGDIYNYQYKNSFQNFLGSAFIYTDFKKDFGWNIPIETSTQVSFDYRKKLYAEYNTYGYALPLVPPINMSSTSEQSVLRDYEQKFVTYGYLVNQKINFGDYAGVTVGFRSDWSSAFGGGSKPATFPHYDGFFAPSAFNFWRGIEPILPYFKLRAAYGEAGIQPGAFDRYPVLSQGNLGDQIYYANPSTVNNPNLKVEISKELELGTDLTLVLNKNSNWLKEVNFSFTYWKRSSEDVIYSVSQPISTGTVRSLTNAIEMSSHGIQFSLNLPVIRTKDLRWDFTANFGKQTSKVDAIAGGADIILTSSAGSSALTLSAGQKIGQIFGYKALTSVNQLKADGTRFIQEADVNNYDIVDGRVVNINTKAIQWESTATSFGDPNPKFNSSFINNLRYKGLSLGFQFDWVYKSHLYNQVREWMYRDAIHKDFATPVTIGGQTAAYTAYYMSAYAGAGAGASNSRNGGGNATKDYYYEDASFVRLRNVSLGFDVTRFVKLKYFKKIELILTGRNILTFTKYTGFDPEISSATTANSSFDRGVDNGTMPNTKSYQAGLNLSF</sequence>
<dbReference type="Proteomes" id="UP000294850">
    <property type="component" value="Unassembled WGS sequence"/>
</dbReference>
<dbReference type="InterPro" id="IPR036942">
    <property type="entry name" value="Beta-barrel_TonB_sf"/>
</dbReference>
<dbReference type="GO" id="GO:0009279">
    <property type="term" value="C:cell outer membrane"/>
    <property type="evidence" value="ECO:0007669"/>
    <property type="project" value="UniProtKB-SubCell"/>
</dbReference>
<dbReference type="Pfam" id="PF07715">
    <property type="entry name" value="Plug"/>
    <property type="match status" value="1"/>
</dbReference>
<dbReference type="SUPFAM" id="SSF49464">
    <property type="entry name" value="Carboxypeptidase regulatory domain-like"/>
    <property type="match status" value="1"/>
</dbReference>
<evidence type="ECO:0000256" key="9">
    <source>
        <dbReference type="SAM" id="SignalP"/>
    </source>
</evidence>
<dbReference type="RefSeq" id="WP_131960707.1">
    <property type="nucleotide sequence ID" value="NZ_SMFL01000010.1"/>
</dbReference>
<keyword evidence="3 8" id="KW-1134">Transmembrane beta strand</keyword>
<dbReference type="SUPFAM" id="SSF56935">
    <property type="entry name" value="Porins"/>
    <property type="match status" value="1"/>
</dbReference>
<comment type="caution">
    <text evidence="11">The sequence shown here is derived from an EMBL/GenBank/DDBJ whole genome shotgun (WGS) entry which is preliminary data.</text>
</comment>
<evidence type="ECO:0000256" key="1">
    <source>
        <dbReference type="ARBA" id="ARBA00004571"/>
    </source>
</evidence>
<comment type="subcellular location">
    <subcellularLocation>
        <location evidence="1 8">Cell outer membrane</location>
        <topology evidence="1 8">Multi-pass membrane protein</topology>
    </subcellularLocation>
</comment>
<dbReference type="NCBIfam" id="TIGR04056">
    <property type="entry name" value="OMP_RagA_SusC"/>
    <property type="match status" value="1"/>
</dbReference>
<accession>A0A4R5DFP2</accession>
<dbReference type="GO" id="GO:0015344">
    <property type="term" value="F:siderophore uptake transmembrane transporter activity"/>
    <property type="evidence" value="ECO:0007669"/>
    <property type="project" value="TreeGrafter"/>
</dbReference>
<dbReference type="PANTHER" id="PTHR30069">
    <property type="entry name" value="TONB-DEPENDENT OUTER MEMBRANE RECEPTOR"/>
    <property type="match status" value="1"/>
</dbReference>
<keyword evidence="2 8" id="KW-0813">Transport</keyword>
<feature type="domain" description="TonB-dependent receptor plug" evidence="10">
    <location>
        <begin position="119"/>
        <end position="224"/>
    </location>
</feature>
<dbReference type="PROSITE" id="PS52016">
    <property type="entry name" value="TONB_DEPENDENT_REC_3"/>
    <property type="match status" value="1"/>
</dbReference>
<comment type="similarity">
    <text evidence="8">Belongs to the TonB-dependent receptor family.</text>
</comment>
<evidence type="ECO:0000256" key="2">
    <source>
        <dbReference type="ARBA" id="ARBA00022448"/>
    </source>
</evidence>
<dbReference type="GO" id="GO:0044718">
    <property type="term" value="P:siderophore transmembrane transport"/>
    <property type="evidence" value="ECO:0007669"/>
    <property type="project" value="TreeGrafter"/>
</dbReference>
<dbReference type="EMBL" id="SMFL01000010">
    <property type="protein sequence ID" value="TDE11997.1"/>
    <property type="molecule type" value="Genomic_DNA"/>
</dbReference>
<reference evidence="11 12" key="1">
    <citation type="submission" date="2019-03" db="EMBL/GenBank/DDBJ databases">
        <title>Dyadobacter AR-3-6 sp. nov., isolated from arctic soil.</title>
        <authorList>
            <person name="Chaudhary D.K."/>
        </authorList>
    </citation>
    <scope>NUCLEOTIDE SEQUENCE [LARGE SCALE GENOMIC DNA]</scope>
    <source>
        <strain evidence="11 12">AR-3-6</strain>
    </source>
</reference>
<evidence type="ECO:0000313" key="11">
    <source>
        <dbReference type="EMBL" id="TDE11997.1"/>
    </source>
</evidence>
<feature type="signal peptide" evidence="9">
    <location>
        <begin position="1"/>
        <end position="21"/>
    </location>
</feature>
<dbReference type="Gene3D" id="2.60.40.1120">
    <property type="entry name" value="Carboxypeptidase-like, regulatory domain"/>
    <property type="match status" value="1"/>
</dbReference>
<dbReference type="InterPro" id="IPR037066">
    <property type="entry name" value="Plug_dom_sf"/>
</dbReference>
<feature type="chain" id="PRO_5020493724" evidence="9">
    <location>
        <begin position="22"/>
        <end position="1093"/>
    </location>
</feature>
<dbReference type="PANTHER" id="PTHR30069:SF29">
    <property type="entry name" value="HEMOGLOBIN AND HEMOGLOBIN-HAPTOGLOBIN-BINDING PROTEIN 1-RELATED"/>
    <property type="match status" value="1"/>
</dbReference>
<keyword evidence="7 8" id="KW-0998">Cell outer membrane</keyword>
<dbReference type="Gene3D" id="2.170.130.10">
    <property type="entry name" value="TonB-dependent receptor, plug domain"/>
    <property type="match status" value="1"/>
</dbReference>
<dbReference type="OrthoDB" id="9768177at2"/>
<dbReference type="InterPro" id="IPR039426">
    <property type="entry name" value="TonB-dep_rcpt-like"/>
</dbReference>
<dbReference type="Gene3D" id="2.40.170.20">
    <property type="entry name" value="TonB-dependent receptor, beta-barrel domain"/>
    <property type="match status" value="1"/>
</dbReference>
<keyword evidence="5 9" id="KW-0732">Signal</keyword>
<dbReference type="InterPro" id="IPR012910">
    <property type="entry name" value="Plug_dom"/>
</dbReference>
<protein>
    <submittedName>
        <fullName evidence="11">SusC/RagA family TonB-linked outer membrane protein</fullName>
    </submittedName>
</protein>
<evidence type="ECO:0000313" key="12">
    <source>
        <dbReference type="Proteomes" id="UP000294850"/>
    </source>
</evidence>
<evidence type="ECO:0000256" key="4">
    <source>
        <dbReference type="ARBA" id="ARBA00022692"/>
    </source>
</evidence>
<evidence type="ECO:0000256" key="5">
    <source>
        <dbReference type="ARBA" id="ARBA00022729"/>
    </source>
</evidence>
<keyword evidence="4 8" id="KW-0812">Transmembrane</keyword>
<keyword evidence="12" id="KW-1185">Reference proteome</keyword>
<proteinExistence type="inferred from homology"/>
<keyword evidence="6 8" id="KW-0472">Membrane</keyword>
<organism evidence="11 12">
    <name type="scientific">Dyadobacter psychrotolerans</name>
    <dbReference type="NCBI Taxonomy" id="2541721"/>
    <lineage>
        <taxon>Bacteria</taxon>
        <taxon>Pseudomonadati</taxon>
        <taxon>Bacteroidota</taxon>
        <taxon>Cytophagia</taxon>
        <taxon>Cytophagales</taxon>
        <taxon>Spirosomataceae</taxon>
        <taxon>Dyadobacter</taxon>
    </lineage>
</organism>
<evidence type="ECO:0000256" key="7">
    <source>
        <dbReference type="ARBA" id="ARBA00023237"/>
    </source>
</evidence>
<evidence type="ECO:0000256" key="8">
    <source>
        <dbReference type="PROSITE-ProRule" id="PRU01360"/>
    </source>
</evidence>
<evidence type="ECO:0000256" key="3">
    <source>
        <dbReference type="ARBA" id="ARBA00022452"/>
    </source>
</evidence>
<dbReference type="InterPro" id="IPR023996">
    <property type="entry name" value="TonB-dep_OMP_SusC/RagA"/>
</dbReference>
<evidence type="ECO:0000259" key="10">
    <source>
        <dbReference type="Pfam" id="PF07715"/>
    </source>
</evidence>
<dbReference type="AlphaFoldDB" id="A0A4R5DFP2"/>
<dbReference type="Pfam" id="PF13715">
    <property type="entry name" value="CarbopepD_reg_2"/>
    <property type="match status" value="1"/>
</dbReference>
<evidence type="ECO:0000256" key="6">
    <source>
        <dbReference type="ARBA" id="ARBA00023136"/>
    </source>
</evidence>
<gene>
    <name evidence="11" type="ORF">E0F88_23365</name>
</gene>
<dbReference type="InterPro" id="IPR008969">
    <property type="entry name" value="CarboxyPept-like_regulatory"/>
</dbReference>
<name>A0A4R5DFP2_9BACT</name>